<dbReference type="Proteomes" id="UP000515934">
    <property type="component" value="Chromosome"/>
</dbReference>
<evidence type="ECO:0000256" key="6">
    <source>
        <dbReference type="ARBA" id="ARBA00022695"/>
    </source>
</evidence>
<feature type="domain" description="Polymerase/histidinol phosphatase N-terminal" evidence="10">
    <location>
        <begin position="8"/>
        <end position="75"/>
    </location>
</feature>
<evidence type="ECO:0000256" key="2">
    <source>
        <dbReference type="ARBA" id="ARBA00009496"/>
    </source>
</evidence>
<dbReference type="PANTHER" id="PTHR32294">
    <property type="entry name" value="DNA POLYMERASE III SUBUNIT ALPHA"/>
    <property type="match status" value="1"/>
</dbReference>
<evidence type="ECO:0000313" key="11">
    <source>
        <dbReference type="EMBL" id="QNN63313.1"/>
    </source>
</evidence>
<dbReference type="GO" id="GO:0005737">
    <property type="term" value="C:cytoplasm"/>
    <property type="evidence" value="ECO:0007669"/>
    <property type="project" value="UniProtKB-SubCell"/>
</dbReference>
<dbReference type="AlphaFoldDB" id="A0A7G9S638"/>
<evidence type="ECO:0000259" key="10">
    <source>
        <dbReference type="SMART" id="SM00481"/>
    </source>
</evidence>
<dbReference type="InterPro" id="IPR029460">
    <property type="entry name" value="DNAPol_HHH"/>
</dbReference>
<dbReference type="GO" id="GO:0008408">
    <property type="term" value="F:3'-5' exonuclease activity"/>
    <property type="evidence" value="ECO:0007669"/>
    <property type="project" value="InterPro"/>
</dbReference>
<evidence type="ECO:0000256" key="5">
    <source>
        <dbReference type="ARBA" id="ARBA00022679"/>
    </source>
</evidence>
<dbReference type="Gene3D" id="1.10.150.870">
    <property type="match status" value="1"/>
</dbReference>
<dbReference type="Pfam" id="PF07733">
    <property type="entry name" value="DNA_pol3_alpha"/>
    <property type="match status" value="1"/>
</dbReference>
<protein>
    <recommendedName>
        <fullName evidence="4">DNA polymerase III subunit alpha</fullName>
        <ecNumber evidence="3">2.7.7.7</ecNumber>
    </recommendedName>
</protein>
<evidence type="ECO:0000256" key="1">
    <source>
        <dbReference type="ARBA" id="ARBA00004496"/>
    </source>
</evidence>
<reference evidence="11 12" key="1">
    <citation type="submission" date="2020-08" db="EMBL/GenBank/DDBJ databases">
        <title>Genome sequence of Leucobacter denitrificans KACC 14055T.</title>
        <authorList>
            <person name="Hyun D.-W."/>
            <person name="Bae J.-W."/>
        </authorList>
    </citation>
    <scope>NUCLEOTIDE SEQUENCE [LARGE SCALE GENOMIC DNA]</scope>
    <source>
        <strain evidence="11 12">KACC 14055</strain>
    </source>
</reference>
<name>A0A7G9S638_9MICO</name>
<evidence type="ECO:0000313" key="12">
    <source>
        <dbReference type="Proteomes" id="UP000515934"/>
    </source>
</evidence>
<comment type="subcellular location">
    <subcellularLocation>
        <location evidence="1">Cytoplasm</location>
    </subcellularLocation>
</comment>
<dbReference type="EC" id="2.7.7.7" evidence="3"/>
<dbReference type="NCBIfam" id="NF004226">
    <property type="entry name" value="PRK05673.1"/>
    <property type="match status" value="1"/>
</dbReference>
<dbReference type="GO" id="GO:0003676">
    <property type="term" value="F:nucleic acid binding"/>
    <property type="evidence" value="ECO:0007669"/>
    <property type="project" value="InterPro"/>
</dbReference>
<accession>A0A7G9S638</accession>
<dbReference type="Pfam" id="PF17657">
    <property type="entry name" value="DNA_pol3_finger"/>
    <property type="match status" value="1"/>
</dbReference>
<dbReference type="SUPFAM" id="SSF89550">
    <property type="entry name" value="PHP domain-like"/>
    <property type="match status" value="1"/>
</dbReference>
<dbReference type="CDD" id="cd04485">
    <property type="entry name" value="DnaE_OBF"/>
    <property type="match status" value="1"/>
</dbReference>
<dbReference type="NCBIfam" id="TIGR00594">
    <property type="entry name" value="polc"/>
    <property type="match status" value="1"/>
</dbReference>
<dbReference type="InterPro" id="IPR016195">
    <property type="entry name" value="Pol/histidinol_Pase-like"/>
</dbReference>
<evidence type="ECO:0000256" key="8">
    <source>
        <dbReference type="ARBA" id="ARBA00022932"/>
    </source>
</evidence>
<dbReference type="Pfam" id="PF01336">
    <property type="entry name" value="tRNA_anti-codon"/>
    <property type="match status" value="1"/>
</dbReference>
<dbReference type="Gene3D" id="3.20.20.140">
    <property type="entry name" value="Metal-dependent hydrolases"/>
    <property type="match status" value="1"/>
</dbReference>
<dbReference type="InterPro" id="IPR011708">
    <property type="entry name" value="DNA_pol3_alpha_NTPase_dom"/>
</dbReference>
<gene>
    <name evidence="11" type="primary">dnaE</name>
    <name evidence="11" type="ORF">H9L06_02955</name>
</gene>
<dbReference type="KEGG" id="ldn:H9L06_02955"/>
<dbReference type="Gene3D" id="1.10.10.1600">
    <property type="entry name" value="Bacterial DNA polymerase III alpha subunit, thumb domain"/>
    <property type="match status" value="1"/>
</dbReference>
<comment type="similarity">
    <text evidence="2">Belongs to the DNA polymerase type-C family. DnaE subfamily.</text>
</comment>
<dbReference type="InterPro" id="IPR004365">
    <property type="entry name" value="NA-bd_OB_tRNA"/>
</dbReference>
<dbReference type="Pfam" id="PF02811">
    <property type="entry name" value="PHP"/>
    <property type="match status" value="1"/>
</dbReference>
<dbReference type="CDD" id="cd12113">
    <property type="entry name" value="PHP_PolIIIA_DnaE3"/>
    <property type="match status" value="1"/>
</dbReference>
<dbReference type="SMART" id="SM00481">
    <property type="entry name" value="POLIIIAc"/>
    <property type="match status" value="1"/>
</dbReference>
<evidence type="ECO:0000256" key="4">
    <source>
        <dbReference type="ARBA" id="ARBA00019114"/>
    </source>
</evidence>
<dbReference type="EMBL" id="CP060716">
    <property type="protein sequence ID" value="QNN63313.1"/>
    <property type="molecule type" value="Genomic_DNA"/>
</dbReference>
<proteinExistence type="inferred from homology"/>
<keyword evidence="6 11" id="KW-0548">Nucleotidyltransferase</keyword>
<dbReference type="GO" id="GO:0006260">
    <property type="term" value="P:DNA replication"/>
    <property type="evidence" value="ECO:0007669"/>
    <property type="project" value="UniProtKB-KW"/>
</dbReference>
<keyword evidence="5 11" id="KW-0808">Transferase</keyword>
<keyword evidence="7" id="KW-0235">DNA replication</keyword>
<dbReference type="PANTHER" id="PTHR32294:SF0">
    <property type="entry name" value="DNA POLYMERASE III SUBUNIT ALPHA"/>
    <property type="match status" value="1"/>
</dbReference>
<keyword evidence="8" id="KW-0239">DNA-directed DNA polymerase</keyword>
<dbReference type="InterPro" id="IPR004805">
    <property type="entry name" value="DnaE2/DnaE/PolC"/>
</dbReference>
<dbReference type="GO" id="GO:0003887">
    <property type="term" value="F:DNA-directed DNA polymerase activity"/>
    <property type="evidence" value="ECO:0007669"/>
    <property type="project" value="UniProtKB-KW"/>
</dbReference>
<organism evidence="11 12">
    <name type="scientific">Leucobacter denitrificans</name>
    <dbReference type="NCBI Taxonomy" id="683042"/>
    <lineage>
        <taxon>Bacteria</taxon>
        <taxon>Bacillati</taxon>
        <taxon>Actinomycetota</taxon>
        <taxon>Actinomycetes</taxon>
        <taxon>Micrococcales</taxon>
        <taxon>Microbacteriaceae</taxon>
        <taxon>Leucobacter</taxon>
    </lineage>
</organism>
<sequence length="1184" mass="131362">MSETDGFVHLHTHSEYSMLDGAARVKPLVSAVAEQGMPAIAITDHGNTYGAFDFWRAANDVGVKPIIGIEAYLTPGTHRSDRTRVRWGDGGGDDVSGAGAYTHMTMLSETTEGMHNLFRLSSYSSLEGYYFKPRMDRELLQKYSEGLIATTGCPSGEIHTRLRLGQVKEARQAAAEFQDIFGKENFFCEIMDHGLEIERRVQTELLAIAKDLGIPLLATNDLHYVHEHDAESHSALLCVQSGSRLDDPNRFQFSGSGYYLKSAAEMRHIFRELPEACDNTLRIAERCDVSFNTSANYMPNYPVPEGETEESWFVKEVEKGLVYRYPNGIPDDVRKQAEYETGVITQMGFPGYFLVVADFINWAKDNGIRVGPGRGSGAGSMAAYAMRITDLDPLQHGLIFERFLNPDRVSMPDFDVDFDDRRRGEVIRYVTEKYGDERVAQIVTYGTIKSKQALKDSSRVLGFPFGMGEKLTKAMPPAVMAKDIPLAGITDPEHPRYKEASEFRAVLQEDPDAKRVYETALGLEGLKRQWGVHAAGVIMSSDPLIDIIPLQKREQDGQIVTQFDYPTCETLGLIKMDFLGLRNLTIISDALENIQLNRGEELDLERLELDDQPSYELLARGDTLGVFQLDGGPMRGLLRLMKPDNFEDISAVLALYRPGPMGADSHTNYALRKNGLQEITPIHPELEEPLKDILETTYGLIIYQEQVMSIAQRVAGFSLGQADILRRAMGKKKKEELDKQYEGFAGGMHERGFSDAAVKALWDILLPFSDYAFNKAHSAAYGVVSYWTAYLKAHYPAEYMAALLTSVGDSKDKLAIYLNECRRMGIHVLPPAVNDSFANFAAVGDDIRFGLGAVRNVGWNVVEAIREARESKGSFETFHDFLKKVALPALNKRTVESLIKAGAFDGLGGTRRALLEVHESAVESAVKEKRAEENGDVGFDFDSLFAEAAEASGTEAAPVSHVPDRPEWTKKDKLAFEREMLGLYVSDHPLRGLETTLAKEASVTVEQATNPDANFDGETVVIAGLLTSVQHRTAKSGNLYGMVTIEDFTGEIQALFMGKSYQEFGSLLQPDTIVALRGKLNARDDGMSMHAYGVRGIDAAVQDESQSISITMNDSRATEEVLGELKQTLERHRGDSEIRLNLATQHAVRVFELPQRVRVSSELFGELKGLLGSRCLQGIEELVS</sequence>
<evidence type="ECO:0000256" key="3">
    <source>
        <dbReference type="ARBA" id="ARBA00012417"/>
    </source>
</evidence>
<comment type="catalytic activity">
    <reaction evidence="9">
        <text>DNA(n) + a 2'-deoxyribonucleoside 5'-triphosphate = DNA(n+1) + diphosphate</text>
        <dbReference type="Rhea" id="RHEA:22508"/>
        <dbReference type="Rhea" id="RHEA-COMP:17339"/>
        <dbReference type="Rhea" id="RHEA-COMP:17340"/>
        <dbReference type="ChEBI" id="CHEBI:33019"/>
        <dbReference type="ChEBI" id="CHEBI:61560"/>
        <dbReference type="ChEBI" id="CHEBI:173112"/>
        <dbReference type="EC" id="2.7.7.7"/>
    </reaction>
</comment>
<dbReference type="Pfam" id="PF14579">
    <property type="entry name" value="HHH_6"/>
    <property type="match status" value="1"/>
</dbReference>
<evidence type="ECO:0000256" key="9">
    <source>
        <dbReference type="ARBA" id="ARBA00049244"/>
    </source>
</evidence>
<evidence type="ECO:0000256" key="7">
    <source>
        <dbReference type="ARBA" id="ARBA00022705"/>
    </source>
</evidence>
<dbReference type="InterPro" id="IPR041931">
    <property type="entry name" value="DNA_pol3_alpha_thumb_dom"/>
</dbReference>
<dbReference type="InterPro" id="IPR003141">
    <property type="entry name" value="Pol/His_phosphatase_N"/>
</dbReference>
<dbReference type="InterPro" id="IPR040982">
    <property type="entry name" value="DNA_pol3_finger"/>
</dbReference>
<keyword evidence="12" id="KW-1185">Reference proteome</keyword>
<dbReference type="InterPro" id="IPR004013">
    <property type="entry name" value="PHP_dom"/>
</dbReference>